<protein>
    <recommendedName>
        <fullName evidence="3">Bh protein</fullName>
    </recommendedName>
</protein>
<proteinExistence type="predicted"/>
<dbReference type="AlphaFoldDB" id="A0A4Q5J6K4"/>
<comment type="caution">
    <text evidence="1">The sequence shown here is derived from an EMBL/GenBank/DDBJ whole genome shotgun (WGS) entry which is preliminary data.</text>
</comment>
<evidence type="ECO:0008006" key="3">
    <source>
        <dbReference type="Google" id="ProtNLM"/>
    </source>
</evidence>
<dbReference type="RefSeq" id="WP_129986327.1">
    <property type="nucleotide sequence ID" value="NZ_SDPU01000018.1"/>
</dbReference>
<reference evidence="1 2" key="1">
    <citation type="submission" date="2019-01" db="EMBL/GenBank/DDBJ databases">
        <title>Nocardioides guangzhouensis sp. nov., an actinobacterium isolated from soil.</title>
        <authorList>
            <person name="Fu Y."/>
            <person name="Cai Y."/>
            <person name="Lin Z."/>
            <person name="Chen P."/>
        </authorList>
    </citation>
    <scope>NUCLEOTIDE SEQUENCE [LARGE SCALE GENOMIC DNA]</scope>
    <source>
        <strain evidence="1 2">NBRC 105384</strain>
    </source>
</reference>
<evidence type="ECO:0000313" key="2">
    <source>
        <dbReference type="Proteomes" id="UP000291189"/>
    </source>
</evidence>
<name>A0A4Q5J6K4_9ACTN</name>
<accession>A0A4Q5J6K4</accession>
<organism evidence="1 2">
    <name type="scientific">Nocardioides iriomotensis</name>
    <dbReference type="NCBI Taxonomy" id="715784"/>
    <lineage>
        <taxon>Bacteria</taxon>
        <taxon>Bacillati</taxon>
        <taxon>Actinomycetota</taxon>
        <taxon>Actinomycetes</taxon>
        <taxon>Propionibacteriales</taxon>
        <taxon>Nocardioidaceae</taxon>
        <taxon>Nocardioides</taxon>
    </lineage>
</organism>
<evidence type="ECO:0000313" key="1">
    <source>
        <dbReference type="EMBL" id="RYU13389.1"/>
    </source>
</evidence>
<dbReference type="OrthoDB" id="161128at2"/>
<sequence>MTIEHADLECERCELVTEHELHYAGRLLESTRCTRCGHHLTMTQRALVPAYLHDLEQRVASKPQRLYHRALRDPRTFWTTLPGAVLRQPAKFAREFWSLVRRG</sequence>
<keyword evidence="2" id="KW-1185">Reference proteome</keyword>
<dbReference type="Proteomes" id="UP000291189">
    <property type="component" value="Unassembled WGS sequence"/>
</dbReference>
<dbReference type="EMBL" id="SDPU01000018">
    <property type="protein sequence ID" value="RYU13389.1"/>
    <property type="molecule type" value="Genomic_DNA"/>
</dbReference>
<gene>
    <name evidence="1" type="ORF">ETU37_06000</name>
</gene>